<keyword evidence="2" id="KW-1185">Reference proteome</keyword>
<organism evidence="1 2">
    <name type="scientific">Puccinia sorghi</name>
    <dbReference type="NCBI Taxonomy" id="27349"/>
    <lineage>
        <taxon>Eukaryota</taxon>
        <taxon>Fungi</taxon>
        <taxon>Dikarya</taxon>
        <taxon>Basidiomycota</taxon>
        <taxon>Pucciniomycotina</taxon>
        <taxon>Pucciniomycetes</taxon>
        <taxon>Pucciniales</taxon>
        <taxon>Pucciniaceae</taxon>
        <taxon>Puccinia</taxon>
    </lineage>
</organism>
<gene>
    <name evidence="1" type="ORF">VP01_674g5</name>
</gene>
<sequence length="91" mass="10482">MAVFYPMCSLDGRYNYGFCLSFKPFQLLYSHIKSSSMNTLDAIIHFLLNITKGFGKHLCLRFLLSSSSLNLLILFSISNKSFNYISNHNSW</sequence>
<proteinExistence type="predicted"/>
<protein>
    <submittedName>
        <fullName evidence="1">Uncharacterized protein</fullName>
    </submittedName>
</protein>
<evidence type="ECO:0000313" key="1">
    <source>
        <dbReference type="EMBL" id="KNZ47022.1"/>
    </source>
</evidence>
<dbReference type="EMBL" id="LAVV01012106">
    <property type="protein sequence ID" value="KNZ47022.1"/>
    <property type="molecule type" value="Genomic_DNA"/>
</dbReference>
<comment type="caution">
    <text evidence="1">The sequence shown here is derived from an EMBL/GenBank/DDBJ whole genome shotgun (WGS) entry which is preliminary data.</text>
</comment>
<dbReference type="Proteomes" id="UP000037035">
    <property type="component" value="Unassembled WGS sequence"/>
</dbReference>
<name>A0A0L6UFJ3_9BASI</name>
<accession>A0A0L6UFJ3</accession>
<dbReference type="AlphaFoldDB" id="A0A0L6UFJ3"/>
<dbReference type="OrthoDB" id="10637132at2759"/>
<reference evidence="1 2" key="1">
    <citation type="submission" date="2015-08" db="EMBL/GenBank/DDBJ databases">
        <title>Next Generation Sequencing and Analysis of the Genome of Puccinia sorghi L Schw, the Causal Agent of Maize Common Rust.</title>
        <authorList>
            <person name="Rochi L."/>
            <person name="Burguener G."/>
            <person name="Darino M."/>
            <person name="Turjanski A."/>
            <person name="Kreff E."/>
            <person name="Dieguez M.J."/>
            <person name="Sacco F."/>
        </authorList>
    </citation>
    <scope>NUCLEOTIDE SEQUENCE [LARGE SCALE GENOMIC DNA]</scope>
    <source>
        <strain evidence="1 2">RO10H11247</strain>
    </source>
</reference>
<evidence type="ECO:0000313" key="2">
    <source>
        <dbReference type="Proteomes" id="UP000037035"/>
    </source>
</evidence>
<dbReference type="VEuPathDB" id="FungiDB:VP01_674g5"/>